<keyword evidence="8" id="KW-1185">Reference proteome</keyword>
<evidence type="ECO:0000256" key="4">
    <source>
        <dbReference type="ARBA" id="ARBA00023136"/>
    </source>
</evidence>
<evidence type="ECO:0000256" key="5">
    <source>
        <dbReference type="SAM" id="MobiDB-lite"/>
    </source>
</evidence>
<dbReference type="KEGG" id="ckh:LVJ77_07515"/>
<dbReference type="Pfam" id="PF10136">
    <property type="entry name" value="SpecificRecomb"/>
    <property type="match status" value="1"/>
</dbReference>
<comment type="subcellular location">
    <subcellularLocation>
        <location evidence="1">Membrane</location>
        <topology evidence="1">Multi-pass membrane protein</topology>
    </subcellularLocation>
</comment>
<dbReference type="RefSeq" id="WP_051255640.1">
    <property type="nucleotide sequence ID" value="NZ_CP091521.1"/>
</dbReference>
<keyword evidence="3 6" id="KW-1133">Transmembrane helix</keyword>
<feature type="region of interest" description="Disordered" evidence="5">
    <location>
        <begin position="657"/>
        <end position="680"/>
    </location>
</feature>
<reference evidence="7 8" key="1">
    <citation type="journal article" date="2022" name="Res Sq">
        <title>Evolution of multicellular longitudinally dividing oral cavity symbionts (Neisseriaceae).</title>
        <authorList>
            <person name="Nyongesa S."/>
            <person name="Weber P."/>
            <person name="Bernet E."/>
            <person name="Pullido F."/>
            <person name="Nieckarz M."/>
            <person name="Delaby M."/>
            <person name="Nieves C."/>
            <person name="Viehboeck T."/>
            <person name="Krause N."/>
            <person name="Rivera-Millot A."/>
            <person name="Nakamura A."/>
            <person name="Vischer N."/>
            <person name="VanNieuwenhze M."/>
            <person name="Brun Y."/>
            <person name="Cava F."/>
            <person name="Bulgheresi S."/>
            <person name="Veyrier F."/>
        </authorList>
    </citation>
    <scope>NUCLEOTIDE SEQUENCE [LARGE SCALE GENOMIC DNA]</scope>
    <source>
        <strain evidence="7 8">17694</strain>
    </source>
</reference>
<accession>A0ABD8B6Z2</accession>
<dbReference type="InterPro" id="IPR011385">
    <property type="entry name" value="Site-sp_rcmbase"/>
</dbReference>
<feature type="transmembrane region" description="Helical" evidence="6">
    <location>
        <begin position="375"/>
        <end position="393"/>
    </location>
</feature>
<dbReference type="EMBL" id="CP091521">
    <property type="protein sequence ID" value="XHH49778.1"/>
    <property type="molecule type" value="Genomic_DNA"/>
</dbReference>
<evidence type="ECO:0000256" key="1">
    <source>
        <dbReference type="ARBA" id="ARBA00004141"/>
    </source>
</evidence>
<evidence type="ECO:0000256" key="2">
    <source>
        <dbReference type="ARBA" id="ARBA00022692"/>
    </source>
</evidence>
<evidence type="ECO:0000313" key="8">
    <source>
        <dbReference type="Proteomes" id="UP000831534"/>
    </source>
</evidence>
<dbReference type="Proteomes" id="UP000831534">
    <property type="component" value="Chromosome"/>
</dbReference>
<dbReference type="Gene3D" id="1.20.1080.10">
    <property type="entry name" value="Glycerol uptake facilitator protein"/>
    <property type="match status" value="1"/>
</dbReference>
<name>A0ABD8B6Z2_9NEIS</name>
<protein>
    <submittedName>
        <fullName evidence="7">Site-specific recombinase</fullName>
    </submittedName>
</protein>
<evidence type="ECO:0000256" key="3">
    <source>
        <dbReference type="ARBA" id="ARBA00022989"/>
    </source>
</evidence>
<keyword evidence="4 6" id="KW-0472">Membrane</keyword>
<feature type="transmembrane region" description="Helical" evidence="6">
    <location>
        <begin position="481"/>
        <end position="501"/>
    </location>
</feature>
<feature type="transmembrane region" description="Helical" evidence="6">
    <location>
        <begin position="597"/>
        <end position="620"/>
    </location>
</feature>
<sequence length="680" mass="76755">MPKHLNPNNLNAFIAEKVESNAPFGLLLGLSQWLRHGKAKHAAERVRLLRRTLAADVELCGKTAVLLSRWLCHLRLYPLFISVGIFSREGFAREMLGRWYEKFNPAYKDLSDLRDIFAQIFREERDTEWLEAVPVGEWLRLLNLLRYHTPEQNRQTARTYMRQEGLYAVEMLSIWVAAEELEPDLIRLDPKLLDRDSPFVALKREVARWVEARFADTPFDDAHLYVMLDQCRHQVETLRKKGTGAGAGSSLGVAHLLERLDQTLRRMTMLMDVFSPVDTAPRRMLLLTGTLARAAAEQHSLSWLWKRSVKMLARSITQNSSDHGEHYITRNKNEYRSMFYSAAGGGILIALMSLFKIHLGMVIHNQFWLGVAEGLNYGIGFALIYMLGLTVATKQPAMTASRFAAAVERNDKGHAVDMKLAQLLVDVMRSQTVAVFGNVFVAITLAATIAAVYLFNTREPLLDTDQAAYQINAIDPTGGTLWFAAIAGVWLFCSGIISGFFDNRCDYLNLRMRLRHHPLLKLVLPAKTRARFADYVHNHYGSIMGNLCFGMLLGMTGFVGHATGLPLDIRHVAFSSANLGYASISDASGIGLFFKNLVFVLLIGGVNLWVSFAITLWVALRSRETRIDSWWRIGQCVWQIAKERPWSLFFPLQLPNDAPPAAKDNKDGKENKDNQKDASA</sequence>
<dbReference type="AlphaFoldDB" id="A0ABD8B6Z2"/>
<feature type="transmembrane region" description="Helical" evidence="6">
    <location>
        <begin position="339"/>
        <end position="363"/>
    </location>
</feature>
<keyword evidence="2 6" id="KW-0812">Transmembrane</keyword>
<evidence type="ECO:0000313" key="7">
    <source>
        <dbReference type="EMBL" id="XHH49778.1"/>
    </source>
</evidence>
<dbReference type="PIRSF" id="PIRSF015380">
    <property type="entry name" value="Site-sp_rcmb"/>
    <property type="match status" value="1"/>
</dbReference>
<feature type="compositionally biased region" description="Basic and acidic residues" evidence="5">
    <location>
        <begin position="663"/>
        <end position="680"/>
    </location>
</feature>
<evidence type="ECO:0000256" key="6">
    <source>
        <dbReference type="SAM" id="Phobius"/>
    </source>
</evidence>
<gene>
    <name evidence="7" type="ORF">LVJ77_07515</name>
</gene>
<organism evidence="7 8">
    <name type="scientific">Conchiformibius kuhniae</name>
    <dbReference type="NCBI Taxonomy" id="211502"/>
    <lineage>
        <taxon>Bacteria</taxon>
        <taxon>Pseudomonadati</taxon>
        <taxon>Pseudomonadota</taxon>
        <taxon>Betaproteobacteria</taxon>
        <taxon>Neisseriales</taxon>
        <taxon>Neisseriaceae</taxon>
        <taxon>Conchiformibius</taxon>
    </lineage>
</organism>
<feature type="transmembrane region" description="Helical" evidence="6">
    <location>
        <begin position="433"/>
        <end position="455"/>
    </location>
</feature>
<dbReference type="GO" id="GO:0016020">
    <property type="term" value="C:membrane"/>
    <property type="evidence" value="ECO:0007669"/>
    <property type="project" value="UniProtKB-SubCell"/>
</dbReference>
<feature type="transmembrane region" description="Helical" evidence="6">
    <location>
        <begin position="539"/>
        <end position="560"/>
    </location>
</feature>
<dbReference type="InterPro" id="IPR023271">
    <property type="entry name" value="Aquaporin-like"/>
</dbReference>
<proteinExistence type="predicted"/>